<reference evidence="3" key="1">
    <citation type="submission" date="2018-09" db="EMBL/GenBank/DDBJ databases">
        <authorList>
            <person name="Livingstone P.G."/>
            <person name="Whitworth D.E."/>
        </authorList>
    </citation>
    <scope>NUCLEOTIDE SEQUENCE [LARGE SCALE GENOMIC DNA]</scope>
    <source>
        <strain evidence="3">CA054A</strain>
    </source>
</reference>
<feature type="region of interest" description="Disordered" evidence="1">
    <location>
        <begin position="102"/>
        <end position="133"/>
    </location>
</feature>
<dbReference type="AlphaFoldDB" id="A0A3A8I2M3"/>
<sequence>MTSSEVRNLYPDLTALNSGAFFARTEIARMPAVVTFGFLGDRLVAVEVEFPEVTDLKGGQRLLRDLLTQKYGPPVRVRDTDEEARRRAGAYRTAAEVTHALGQPVSSDSAWPQDASEQDPGAPPEEAPADEAQAVRRSHKPWIRFRTVESHVKLSLAKSRGASSMVIEYESARYEEDIRRARALGRESLLKDL</sequence>
<dbReference type="OrthoDB" id="5383092at2"/>
<dbReference type="Proteomes" id="UP000268094">
    <property type="component" value="Unassembled WGS sequence"/>
</dbReference>
<evidence type="ECO:0000256" key="1">
    <source>
        <dbReference type="SAM" id="MobiDB-lite"/>
    </source>
</evidence>
<name>A0A3A8I2M3_9BACT</name>
<comment type="caution">
    <text evidence="2">The sequence shown here is derived from an EMBL/GenBank/DDBJ whole genome shotgun (WGS) entry which is preliminary data.</text>
</comment>
<evidence type="ECO:0000313" key="3">
    <source>
        <dbReference type="Proteomes" id="UP000268094"/>
    </source>
</evidence>
<evidence type="ECO:0000313" key="2">
    <source>
        <dbReference type="EMBL" id="RKG72481.1"/>
    </source>
</evidence>
<proteinExistence type="predicted"/>
<keyword evidence="3" id="KW-1185">Reference proteome</keyword>
<accession>A0A3A8I2M3</accession>
<dbReference type="EMBL" id="RAVZ01000463">
    <property type="protein sequence ID" value="RKG72481.1"/>
    <property type="molecule type" value="Genomic_DNA"/>
</dbReference>
<protein>
    <submittedName>
        <fullName evidence="2">Uncharacterized protein</fullName>
    </submittedName>
</protein>
<dbReference type="RefSeq" id="WP_120545450.1">
    <property type="nucleotide sequence ID" value="NZ_RAVZ01000463.1"/>
</dbReference>
<organism evidence="2 3">
    <name type="scientific">Corallococcus terminator</name>
    <dbReference type="NCBI Taxonomy" id="2316733"/>
    <lineage>
        <taxon>Bacteria</taxon>
        <taxon>Pseudomonadati</taxon>
        <taxon>Myxococcota</taxon>
        <taxon>Myxococcia</taxon>
        <taxon>Myxococcales</taxon>
        <taxon>Cystobacterineae</taxon>
        <taxon>Myxococcaceae</taxon>
        <taxon>Corallococcus</taxon>
    </lineage>
</organism>
<gene>
    <name evidence="2" type="ORF">D7V88_38090</name>
</gene>